<keyword evidence="1" id="KW-1133">Transmembrane helix</keyword>
<protein>
    <submittedName>
        <fullName evidence="2">Uncharacterized protein</fullName>
    </submittedName>
</protein>
<feature type="transmembrane region" description="Helical" evidence="1">
    <location>
        <begin position="21"/>
        <end position="45"/>
    </location>
</feature>
<name>A0AAX4FM54_XANEU</name>
<dbReference type="EMBL" id="CP137539">
    <property type="protein sequence ID" value="WOP57733.1"/>
    <property type="molecule type" value="Genomic_DNA"/>
</dbReference>
<proteinExistence type="predicted"/>
<evidence type="ECO:0000313" key="2">
    <source>
        <dbReference type="EMBL" id="WOP57733.1"/>
    </source>
</evidence>
<gene>
    <name evidence="2" type="ORF">R5577_06220</name>
</gene>
<dbReference type="Proteomes" id="UP001304429">
    <property type="component" value="Chromosome"/>
</dbReference>
<accession>A0AAX4FM54</accession>
<reference evidence="2" key="1">
    <citation type="submission" date="2023-10" db="EMBL/GenBank/DDBJ databases">
        <title>Comparative Genomic Analysis of Tomato Bacterial Spot Xanthomonads Reveals A New Lineage of Xanthomonas euvesicatoria.</title>
        <authorList>
            <person name="Huang C.-J."/>
            <person name="Wu T.-L."/>
            <person name="Wu Y.-L."/>
            <person name="Wang R.-S."/>
            <person name="Lin Y.-C."/>
        </authorList>
    </citation>
    <scope>NUCLEOTIDE SEQUENCE</scope>
    <source>
        <strain evidence="2">T0319-01</strain>
    </source>
</reference>
<evidence type="ECO:0000313" key="3">
    <source>
        <dbReference type="Proteomes" id="UP001304429"/>
    </source>
</evidence>
<evidence type="ECO:0000256" key="1">
    <source>
        <dbReference type="SAM" id="Phobius"/>
    </source>
</evidence>
<keyword evidence="1" id="KW-0812">Transmembrane</keyword>
<dbReference type="AlphaFoldDB" id="A0AAX4FM54"/>
<sequence>MNVSTESSSFKRKLVHHMEEVADFFVHMLIGVIFASTLFLAAVIVGWVAHWADLQLADEFVKKSIIFLERAIVGVDITLFLCYLIKSSLKIIFLGKKTR</sequence>
<dbReference type="RefSeq" id="WP_317719119.1">
    <property type="nucleotide sequence ID" value="NZ_CP137532.1"/>
</dbReference>
<organism evidence="2 3">
    <name type="scientific">Xanthomonas euvesicatoria</name>
    <dbReference type="NCBI Taxonomy" id="456327"/>
    <lineage>
        <taxon>Bacteria</taxon>
        <taxon>Pseudomonadati</taxon>
        <taxon>Pseudomonadota</taxon>
        <taxon>Gammaproteobacteria</taxon>
        <taxon>Lysobacterales</taxon>
        <taxon>Lysobacteraceae</taxon>
        <taxon>Xanthomonas</taxon>
    </lineage>
</organism>
<feature type="transmembrane region" description="Helical" evidence="1">
    <location>
        <begin position="65"/>
        <end position="85"/>
    </location>
</feature>
<keyword evidence="1" id="KW-0472">Membrane</keyword>